<sequence length="96" mass="10016">MSVGCLVAPTCHAGQRNETIEDHRRAVRDAVLDTTAALVAEQGLRSVTMSRIAEVVTADELSSYCLHALSAAGGLASKAAVGRLVTVTLDGLRPSR</sequence>
<dbReference type="InterPro" id="IPR009057">
    <property type="entry name" value="Homeodomain-like_sf"/>
</dbReference>
<comment type="caution">
    <text evidence="1">The sequence shown here is derived from an EMBL/GenBank/DDBJ whole genome shotgun (WGS) entry which is preliminary data.</text>
</comment>
<proteinExistence type="predicted"/>
<accession>A0A177HJU9</accession>
<dbReference type="OrthoDB" id="4709704at2"/>
<dbReference type="PATRIC" id="fig|1716141.3.peg.6513"/>
<dbReference type="Proteomes" id="UP000077381">
    <property type="component" value="Unassembled WGS sequence"/>
</dbReference>
<keyword evidence="2" id="KW-1185">Reference proteome</keyword>
<evidence type="ECO:0000313" key="2">
    <source>
        <dbReference type="Proteomes" id="UP000077381"/>
    </source>
</evidence>
<name>A0A177HJU9_9ACTN</name>
<reference evidence="1 2" key="1">
    <citation type="submission" date="2015-12" db="EMBL/GenBank/DDBJ databases">
        <title>Genome sequence of Streptomyces sp. G25.</title>
        <authorList>
            <person name="Poehlein A."/>
            <person name="Roettig A."/>
            <person name="Hiessl S."/>
            <person name="Hauschild P."/>
            <person name="Schauer J."/>
            <person name="Madkour M.H."/>
            <person name="Al-Ansari A.M."/>
            <person name="Almakishah N.H."/>
            <person name="Steinbuechel A."/>
            <person name="Daniel R."/>
        </authorList>
    </citation>
    <scope>NUCLEOTIDE SEQUENCE [LARGE SCALE GENOMIC DNA]</scope>
    <source>
        <strain evidence="2">G25(2015)</strain>
    </source>
</reference>
<organism evidence="1 2">
    <name type="scientific">Streptomyces jeddahensis</name>
    <dbReference type="NCBI Taxonomy" id="1716141"/>
    <lineage>
        <taxon>Bacteria</taxon>
        <taxon>Bacillati</taxon>
        <taxon>Actinomycetota</taxon>
        <taxon>Actinomycetes</taxon>
        <taxon>Kitasatosporales</taxon>
        <taxon>Streptomycetaceae</taxon>
        <taxon>Streptomyces</taxon>
    </lineage>
</organism>
<evidence type="ECO:0000313" key="1">
    <source>
        <dbReference type="EMBL" id="OAH10458.1"/>
    </source>
</evidence>
<evidence type="ECO:0008006" key="3">
    <source>
        <dbReference type="Google" id="ProtNLM"/>
    </source>
</evidence>
<dbReference type="Gene3D" id="1.10.10.60">
    <property type="entry name" value="Homeodomain-like"/>
    <property type="match status" value="1"/>
</dbReference>
<dbReference type="AlphaFoldDB" id="A0A177HJU9"/>
<dbReference type="EMBL" id="LOHS01000141">
    <property type="protein sequence ID" value="OAH10458.1"/>
    <property type="molecule type" value="Genomic_DNA"/>
</dbReference>
<protein>
    <recommendedName>
        <fullName evidence="3">TetR family transcriptional regulator</fullName>
    </recommendedName>
</protein>
<gene>
    <name evidence="1" type="ORF">STSP_61960</name>
</gene>
<dbReference type="SUPFAM" id="SSF46689">
    <property type="entry name" value="Homeodomain-like"/>
    <property type="match status" value="1"/>
</dbReference>
<dbReference type="STRING" id="1716141.STSP_61960"/>